<gene>
    <name evidence="1" type="ORF">OMM_01781</name>
</gene>
<organism evidence="1 2">
    <name type="scientific">Candidatus Magnetoglobus multicellularis str. Araruama</name>
    <dbReference type="NCBI Taxonomy" id="890399"/>
    <lineage>
        <taxon>Bacteria</taxon>
        <taxon>Pseudomonadati</taxon>
        <taxon>Thermodesulfobacteriota</taxon>
        <taxon>Desulfobacteria</taxon>
        <taxon>Desulfobacterales</taxon>
        <taxon>Desulfobacteraceae</taxon>
        <taxon>Candidatus Magnetoglobus</taxon>
    </lineage>
</organism>
<dbReference type="EMBL" id="ATBP01000156">
    <property type="protein sequence ID" value="ETR72352.1"/>
    <property type="molecule type" value="Genomic_DNA"/>
</dbReference>
<proteinExistence type="predicted"/>
<comment type="caution">
    <text evidence="1">The sequence shown here is derived from an EMBL/GenBank/DDBJ whole genome shotgun (WGS) entry which is preliminary data.</text>
</comment>
<evidence type="ECO:0000313" key="2">
    <source>
        <dbReference type="Proteomes" id="UP000189670"/>
    </source>
</evidence>
<dbReference type="Proteomes" id="UP000189670">
    <property type="component" value="Unassembled WGS sequence"/>
</dbReference>
<evidence type="ECO:0000313" key="1">
    <source>
        <dbReference type="EMBL" id="ETR72352.1"/>
    </source>
</evidence>
<reference evidence="2" key="1">
    <citation type="submission" date="2012-11" db="EMBL/GenBank/DDBJ databases">
        <authorList>
            <person name="Lucero-Rivera Y.E."/>
            <person name="Tovar-Ramirez D."/>
        </authorList>
    </citation>
    <scope>NUCLEOTIDE SEQUENCE [LARGE SCALE GENOMIC DNA]</scope>
    <source>
        <strain evidence="2">Araruama</strain>
    </source>
</reference>
<dbReference type="AlphaFoldDB" id="A0A1V1PBR9"/>
<sequence>MKCIDSVTMADYILGLLSFTDNLKIRWHIFRCGHCMKNYQSARFLVNEKGDHEYPISENEALSFLNNLGSSKQTLNVRSGHWINNLGTQVPIRSRNTSSEEFDYYEIQRFFSELDTKIYFEKIDARHFYMDVKTIPKENTNDHLDFVLEKFKGTGQVQRPFKDGEAIVKKLPFGSYRMIINQNEIFKGDYYFTIDEDGFHEK</sequence>
<name>A0A1V1PBR9_9BACT</name>
<accession>A0A1V1PBR9</accession>
<protein>
    <submittedName>
        <fullName evidence="1">Uncharacterized protein</fullName>
    </submittedName>
</protein>